<keyword evidence="4" id="KW-1185">Reference proteome</keyword>
<evidence type="ECO:0000313" key="4">
    <source>
        <dbReference type="Proteomes" id="UP000773064"/>
    </source>
</evidence>
<comment type="caution">
    <text evidence="3">The sequence shown here is derived from an EMBL/GenBank/DDBJ whole genome shotgun (WGS) entry which is preliminary data.</text>
</comment>
<feature type="compositionally biased region" description="Pro residues" evidence="2">
    <location>
        <begin position="239"/>
        <end position="248"/>
    </location>
</feature>
<name>A0ABS5USW6_9BIFI</name>
<feature type="region of interest" description="Disordered" evidence="2">
    <location>
        <begin position="229"/>
        <end position="263"/>
    </location>
</feature>
<evidence type="ECO:0000313" key="3">
    <source>
        <dbReference type="EMBL" id="MBT1173906.1"/>
    </source>
</evidence>
<dbReference type="RefSeq" id="WP_214359140.1">
    <property type="nucleotide sequence ID" value="NZ_JAFEJS010000021.1"/>
</dbReference>
<feature type="coiled-coil region" evidence="1">
    <location>
        <begin position="158"/>
        <end position="192"/>
    </location>
</feature>
<accession>A0ABS5USW6</accession>
<organism evidence="3 4">
    <name type="scientific">Bifidobacterium santillanense</name>
    <dbReference type="NCBI Taxonomy" id="2809028"/>
    <lineage>
        <taxon>Bacteria</taxon>
        <taxon>Bacillati</taxon>
        <taxon>Actinomycetota</taxon>
        <taxon>Actinomycetes</taxon>
        <taxon>Bifidobacteriales</taxon>
        <taxon>Bifidobacteriaceae</taxon>
        <taxon>Bifidobacterium</taxon>
    </lineage>
</organism>
<sequence>MGIKRRMHFIKLTAQSAFMPEAARTVQRAIVCRFGNRLKESHDWWAVLLDRKTMVARYRRDRRLPDEGYLHVLIQGYRGAVAIEQQDTLLLQEALRCRALELVGEYRTLQDGLPRLLRDHEEAADRPTGDEGPTTAGECYESPEVIARRRRRERARALRDIETTANATRRRLAEIRAEHAELEDTFRFHQDALLCRAQVVQSYYRTRMHDFARRTLRSCLREGEPPILPEIPLDIAEPSPFPSLPDPAPGERSDTDTSPETRH</sequence>
<keyword evidence="1" id="KW-0175">Coiled coil</keyword>
<feature type="compositionally biased region" description="Basic and acidic residues" evidence="2">
    <location>
        <begin position="249"/>
        <end position="263"/>
    </location>
</feature>
<evidence type="ECO:0000256" key="2">
    <source>
        <dbReference type="SAM" id="MobiDB-lite"/>
    </source>
</evidence>
<protein>
    <submittedName>
        <fullName evidence="3">Uncharacterized protein</fullName>
    </submittedName>
</protein>
<dbReference type="Proteomes" id="UP000773064">
    <property type="component" value="Unassembled WGS sequence"/>
</dbReference>
<feature type="region of interest" description="Disordered" evidence="2">
    <location>
        <begin position="122"/>
        <end position="141"/>
    </location>
</feature>
<evidence type="ECO:0000256" key="1">
    <source>
        <dbReference type="SAM" id="Coils"/>
    </source>
</evidence>
<gene>
    <name evidence="3" type="ORF">JS528_11315</name>
</gene>
<proteinExistence type="predicted"/>
<dbReference type="EMBL" id="JAFEJS010000021">
    <property type="protein sequence ID" value="MBT1173906.1"/>
    <property type="molecule type" value="Genomic_DNA"/>
</dbReference>
<reference evidence="3 4" key="1">
    <citation type="journal article" date="2021" name="Environ. Microbiol.">
        <title>Genetic insights into the dark matter of the mammalian gut microbiota through targeted genome reconstruction.</title>
        <authorList>
            <person name="Lugli G.A."/>
            <person name="Alessandri G."/>
            <person name="Milani C."/>
            <person name="Viappiani A."/>
            <person name="Fontana F."/>
            <person name="Tarracchini C."/>
            <person name="Mancabelli L."/>
            <person name="Argentini C."/>
            <person name="Ruiz L."/>
            <person name="Margolles A."/>
            <person name="van Sinderen D."/>
            <person name="Turroni F."/>
            <person name="Ventura M."/>
        </authorList>
    </citation>
    <scope>NUCLEOTIDE SEQUENCE [LARGE SCALE GENOMIC DNA]</scope>
    <source>
        <strain evidence="3 4">MA2</strain>
    </source>
</reference>